<evidence type="ECO:0000313" key="3">
    <source>
        <dbReference type="Proteomes" id="UP001176941"/>
    </source>
</evidence>
<reference evidence="2" key="1">
    <citation type="submission" date="2023-04" db="EMBL/GenBank/DDBJ databases">
        <authorList>
            <consortium name="ELIXIR-Norway"/>
        </authorList>
    </citation>
    <scope>NUCLEOTIDE SEQUENCE [LARGE SCALE GENOMIC DNA]</scope>
</reference>
<accession>A0ABN8Z5E2</accession>
<proteinExistence type="predicted"/>
<keyword evidence="3" id="KW-1185">Reference proteome</keyword>
<dbReference type="EMBL" id="OX459964">
    <property type="protein sequence ID" value="CAI9169073.1"/>
    <property type="molecule type" value="Genomic_DNA"/>
</dbReference>
<evidence type="ECO:0000313" key="2">
    <source>
        <dbReference type="EMBL" id="CAI9169073.1"/>
    </source>
</evidence>
<protein>
    <submittedName>
        <fullName evidence="2">Uncharacterized protein</fullName>
    </submittedName>
</protein>
<feature type="region of interest" description="Disordered" evidence="1">
    <location>
        <begin position="66"/>
        <end position="95"/>
    </location>
</feature>
<feature type="region of interest" description="Disordered" evidence="1">
    <location>
        <begin position="26"/>
        <end position="50"/>
    </location>
</feature>
<name>A0ABN8Z5E2_RANTA</name>
<sequence length="132" mass="14151">MKRADCGLDWWGRLRPRSWRVAGRGRWPCSPASRREGSIAQADRGEQGWAGGSIGLSQEVTLGESGGAAGSELWNGPVGKRPSLGAGLSSSPTSPLKLPCDLGQLQHLIRRTQEMFSMAASHPFLQEAARVV</sequence>
<organism evidence="2 3">
    <name type="scientific">Rangifer tarandus platyrhynchus</name>
    <name type="common">Svalbard reindeer</name>
    <dbReference type="NCBI Taxonomy" id="3082113"/>
    <lineage>
        <taxon>Eukaryota</taxon>
        <taxon>Metazoa</taxon>
        <taxon>Chordata</taxon>
        <taxon>Craniata</taxon>
        <taxon>Vertebrata</taxon>
        <taxon>Euteleostomi</taxon>
        <taxon>Mammalia</taxon>
        <taxon>Eutheria</taxon>
        <taxon>Laurasiatheria</taxon>
        <taxon>Artiodactyla</taxon>
        <taxon>Ruminantia</taxon>
        <taxon>Pecora</taxon>
        <taxon>Cervidae</taxon>
        <taxon>Odocoileinae</taxon>
        <taxon>Rangifer</taxon>
    </lineage>
</organism>
<gene>
    <name evidence="2" type="ORF">MRATA1EN1_LOCUS18035</name>
</gene>
<evidence type="ECO:0000256" key="1">
    <source>
        <dbReference type="SAM" id="MobiDB-lite"/>
    </source>
</evidence>
<dbReference type="Proteomes" id="UP001176941">
    <property type="component" value="Chromosome 28"/>
</dbReference>